<feature type="compositionally biased region" description="Acidic residues" evidence="21">
    <location>
        <begin position="237"/>
        <end position="246"/>
    </location>
</feature>
<evidence type="ECO:0000313" key="26">
    <source>
        <dbReference type="WBParaSite" id="BXY_0947600.1"/>
    </source>
</evidence>
<feature type="compositionally biased region" description="Basic and acidic residues" evidence="21">
    <location>
        <begin position="200"/>
        <end position="219"/>
    </location>
</feature>
<keyword evidence="7 20" id="KW-0863">Zinc-finger</keyword>
<dbReference type="PROSITE" id="PS01358">
    <property type="entry name" value="ZF_RANBP2_1"/>
    <property type="match status" value="2"/>
</dbReference>
<dbReference type="GO" id="GO:0005643">
    <property type="term" value="C:nuclear pore"/>
    <property type="evidence" value="ECO:0007669"/>
    <property type="project" value="UniProtKB-SubCell"/>
</dbReference>
<dbReference type="Pfam" id="PF00641">
    <property type="entry name" value="Zn_ribbon_RanBP"/>
    <property type="match status" value="1"/>
</dbReference>
<evidence type="ECO:0000256" key="7">
    <source>
        <dbReference type="ARBA" id="ARBA00022771"/>
    </source>
</evidence>
<dbReference type="SMART" id="SM00547">
    <property type="entry name" value="ZnF_RBZ"/>
    <property type="match status" value="2"/>
</dbReference>
<dbReference type="OrthoDB" id="5873577at2759"/>
<evidence type="ECO:0000256" key="2">
    <source>
        <dbReference type="ARBA" id="ARBA00004126"/>
    </source>
</evidence>
<dbReference type="SUPFAM" id="SSF90209">
    <property type="entry name" value="Ran binding protein zinc finger-like"/>
    <property type="match status" value="1"/>
</dbReference>
<evidence type="ECO:0000256" key="15">
    <source>
        <dbReference type="ARBA" id="ARBA00023242"/>
    </source>
</evidence>
<evidence type="ECO:0000256" key="4">
    <source>
        <dbReference type="ARBA" id="ARBA00022448"/>
    </source>
</evidence>
<dbReference type="EMBL" id="CAJFDI010000001">
    <property type="protein sequence ID" value="CAD5210236.1"/>
    <property type="molecule type" value="Genomic_DNA"/>
</dbReference>
<evidence type="ECO:0000256" key="16">
    <source>
        <dbReference type="ARBA" id="ARBA00060842"/>
    </source>
</evidence>
<dbReference type="FunFam" id="4.10.1060.10:FF:000001">
    <property type="entry name" value="Nuclear pore complex protein Nup153"/>
    <property type="match status" value="1"/>
</dbReference>
<dbReference type="Proteomes" id="UP000659654">
    <property type="component" value="Unassembled WGS sequence"/>
</dbReference>
<dbReference type="Proteomes" id="UP000095284">
    <property type="component" value="Unplaced"/>
</dbReference>
<keyword evidence="4" id="KW-0813">Transport</keyword>
<comment type="subcellular location">
    <subcellularLocation>
        <location evidence="2">Nucleus membrane</location>
    </subcellularLocation>
    <subcellularLocation>
        <location evidence="3">Nucleus</location>
        <location evidence="3">Nuclear pore complex</location>
    </subcellularLocation>
</comment>
<evidence type="ECO:0000256" key="20">
    <source>
        <dbReference type="PROSITE-ProRule" id="PRU00322"/>
    </source>
</evidence>
<keyword evidence="8" id="KW-0509">mRNA transport</keyword>
<keyword evidence="14" id="KW-0472">Membrane</keyword>
<dbReference type="AlphaFoldDB" id="A0A1I7S8Y1"/>
<evidence type="ECO:0000256" key="12">
    <source>
        <dbReference type="ARBA" id="ARBA00023125"/>
    </source>
</evidence>
<evidence type="ECO:0000256" key="21">
    <source>
        <dbReference type="SAM" id="MobiDB-lite"/>
    </source>
</evidence>
<feature type="domain" description="RanBP2-type" evidence="22">
    <location>
        <begin position="323"/>
        <end position="352"/>
    </location>
</feature>
<name>A0A1I7S8Y1_BURXY</name>
<keyword evidence="13" id="KW-0906">Nuclear pore complex</keyword>
<evidence type="ECO:0000313" key="23">
    <source>
        <dbReference type="EMBL" id="CAD5210236.1"/>
    </source>
</evidence>
<dbReference type="eggNOG" id="KOG4719">
    <property type="taxonomic scope" value="Eukaryota"/>
</dbReference>
<dbReference type="InterPro" id="IPR036443">
    <property type="entry name" value="Znf_RanBP2_sf"/>
</dbReference>
<dbReference type="GO" id="GO:0031965">
    <property type="term" value="C:nuclear membrane"/>
    <property type="evidence" value="ECO:0007669"/>
    <property type="project" value="UniProtKB-SubCell"/>
</dbReference>
<evidence type="ECO:0000256" key="1">
    <source>
        <dbReference type="ARBA" id="ARBA00001947"/>
    </source>
</evidence>
<evidence type="ECO:0000256" key="9">
    <source>
        <dbReference type="ARBA" id="ARBA00022833"/>
    </source>
</evidence>
<evidence type="ECO:0000256" key="8">
    <source>
        <dbReference type="ARBA" id="ARBA00022816"/>
    </source>
</evidence>
<feature type="region of interest" description="Disordered" evidence="21">
    <location>
        <begin position="1"/>
        <end position="35"/>
    </location>
</feature>
<evidence type="ECO:0000256" key="17">
    <source>
        <dbReference type="ARBA" id="ARBA00068609"/>
    </source>
</evidence>
<dbReference type="GO" id="GO:0015031">
    <property type="term" value="P:protein transport"/>
    <property type="evidence" value="ECO:0007669"/>
    <property type="project" value="UniProtKB-KW"/>
</dbReference>
<dbReference type="WBParaSite" id="BXY_0947600.1">
    <property type="protein sequence ID" value="BXY_0947600.1"/>
    <property type="gene ID" value="BXY_0947600"/>
</dbReference>
<keyword evidence="5" id="KW-0479">Metal-binding</keyword>
<reference evidence="23" key="2">
    <citation type="submission" date="2020-09" db="EMBL/GenBank/DDBJ databases">
        <authorList>
            <person name="Kikuchi T."/>
        </authorList>
    </citation>
    <scope>NUCLEOTIDE SEQUENCE</scope>
    <source>
        <strain evidence="23">Ka4C1</strain>
    </source>
</reference>
<feature type="region of interest" description="Disordered" evidence="21">
    <location>
        <begin position="582"/>
        <end position="629"/>
    </location>
</feature>
<evidence type="ECO:0000313" key="25">
    <source>
        <dbReference type="Proteomes" id="UP000659654"/>
    </source>
</evidence>
<organism evidence="24 26">
    <name type="scientific">Bursaphelenchus xylophilus</name>
    <name type="common">Pinewood nematode worm</name>
    <name type="synonym">Aphelenchoides xylophilus</name>
    <dbReference type="NCBI Taxonomy" id="6326"/>
    <lineage>
        <taxon>Eukaryota</taxon>
        <taxon>Metazoa</taxon>
        <taxon>Ecdysozoa</taxon>
        <taxon>Nematoda</taxon>
        <taxon>Chromadorea</taxon>
        <taxon>Rhabditida</taxon>
        <taxon>Tylenchina</taxon>
        <taxon>Tylenchomorpha</taxon>
        <taxon>Aphelenchoidea</taxon>
        <taxon>Aphelenchoididae</taxon>
        <taxon>Bursaphelenchus</taxon>
    </lineage>
</organism>
<accession>A0A1I7S8Y1</accession>
<comment type="cofactor">
    <cofactor evidence="1">
        <name>Zn(2+)</name>
        <dbReference type="ChEBI" id="CHEBI:29105"/>
    </cofactor>
</comment>
<evidence type="ECO:0000256" key="3">
    <source>
        <dbReference type="ARBA" id="ARBA00004567"/>
    </source>
</evidence>
<evidence type="ECO:0000256" key="18">
    <source>
        <dbReference type="ARBA" id="ARBA00078197"/>
    </source>
</evidence>
<dbReference type="SMR" id="A0A1I7S8Y1"/>
<dbReference type="Proteomes" id="UP000582659">
    <property type="component" value="Unassembled WGS sequence"/>
</dbReference>
<dbReference type="PROSITE" id="PS50199">
    <property type="entry name" value="ZF_RANBP2_2"/>
    <property type="match status" value="2"/>
</dbReference>
<keyword evidence="9" id="KW-0862">Zinc</keyword>
<evidence type="ECO:0000256" key="10">
    <source>
        <dbReference type="ARBA" id="ARBA00022927"/>
    </source>
</evidence>
<sequence>MPGSWTSNLLSFVTGSRKRRAQEDTEEDVEPAVSKKARAEVALLESAPPVVSSFSYRAPNKNITLNDSLLSIPDSFSSKPPVFDLRHKIKTPSRTKSILAELTKYSSNPNSSKNNLHLFENSRWMDSSSKSAAALPPRRSTFTPSRIQQISANMNRTFKANKSSWNSSLLNDTVANGSRLTMPKKDASFSNESNTLFQESEARSDIREFDSSDEPHTEVAKVSNGPTTNKFGLTDLDNLDGNEDELVFSFDPPEVRAPRRYSVSPSPTESSSKSDLKKNSSDSESSSTSAESDDLEIIEPKKPEEPTNDMLSKPAGKKVGVLKPEKWTCKNCLNKNEIDLQQCKGCQYDKNGKKAADKVEPVSKQIPEPVVTSIPTTAGKLGNQWECPTCMVRNKPEASECPCCGTAKPGAAGSASVMAPKPAAPAFKPTKFSSDASSLKIFGLGNGTSSGSSLISFGVTEAKNTPAATTAQSSAPLFGGLTTTTSNPLFSGSTTVASSIPSIPVFGATVSTTSTPSVSSSISSVLKDAPKFPSLSSTSTTSTTSPFAFGSTGSSSNSLSVFGSTSNAPAVSTAASSSGKGPFLFGQNPGGTSELFPKPSSGSFLFGGQNGTSAVPKDSSNTGLSGASVSNATASVSSSGFDFGSSSLKSGFNFGGTSTSSKIGDTPAPAAPAPFAFGSDASSSSNGAAPAPASGAPFVFGGNPNPPVLGNANMFAPPAPAGNVFAPAPAAGGLAAGRKILAARRKMGK</sequence>
<evidence type="ECO:0000256" key="5">
    <source>
        <dbReference type="ARBA" id="ARBA00022723"/>
    </source>
</evidence>
<evidence type="ECO:0000256" key="11">
    <source>
        <dbReference type="ARBA" id="ARBA00023010"/>
    </source>
</evidence>
<keyword evidence="12" id="KW-0238">DNA-binding</keyword>
<dbReference type="GO" id="GO:0003677">
    <property type="term" value="F:DNA binding"/>
    <property type="evidence" value="ECO:0007669"/>
    <property type="project" value="UniProtKB-KW"/>
</dbReference>
<feature type="compositionally biased region" description="Basic and acidic residues" evidence="21">
    <location>
        <begin position="272"/>
        <end position="281"/>
    </location>
</feature>
<reference evidence="26" key="1">
    <citation type="submission" date="2016-11" db="UniProtKB">
        <authorList>
            <consortium name="WormBaseParasite"/>
        </authorList>
    </citation>
    <scope>IDENTIFICATION</scope>
</reference>
<feature type="compositionally biased region" description="Polar residues" evidence="21">
    <location>
        <begin position="188"/>
        <end position="198"/>
    </location>
</feature>
<feature type="compositionally biased region" description="Polar residues" evidence="21">
    <location>
        <begin position="1"/>
        <end position="14"/>
    </location>
</feature>
<keyword evidence="10" id="KW-0653">Protein transport</keyword>
<keyword evidence="15" id="KW-0539">Nucleus</keyword>
<protein>
    <recommendedName>
        <fullName evidence="17">Nuclear pore complex protein Nup153</fullName>
    </recommendedName>
    <alternativeName>
        <fullName evidence="19">153 kDa nucleoporin</fullName>
    </alternativeName>
    <alternativeName>
        <fullName evidence="18">Nucleoporin Nup153</fullName>
    </alternativeName>
</protein>
<dbReference type="GO" id="GO:0008270">
    <property type="term" value="F:zinc ion binding"/>
    <property type="evidence" value="ECO:0007669"/>
    <property type="project" value="UniProtKB-KW"/>
</dbReference>
<gene>
    <name evidence="23" type="ORF">BXYJ_LOCUS1834</name>
</gene>
<dbReference type="Gene3D" id="4.10.1060.10">
    <property type="entry name" value="Zinc finger, RanBP2-type"/>
    <property type="match status" value="1"/>
</dbReference>
<keyword evidence="11" id="KW-0811">Translocation</keyword>
<keyword evidence="25" id="KW-1185">Reference proteome</keyword>
<evidence type="ECO:0000256" key="13">
    <source>
        <dbReference type="ARBA" id="ARBA00023132"/>
    </source>
</evidence>
<evidence type="ECO:0000259" key="22">
    <source>
        <dbReference type="PROSITE" id="PS50199"/>
    </source>
</evidence>
<evidence type="ECO:0000256" key="6">
    <source>
        <dbReference type="ARBA" id="ARBA00022737"/>
    </source>
</evidence>
<feature type="domain" description="RanBP2-type" evidence="22">
    <location>
        <begin position="380"/>
        <end position="410"/>
    </location>
</feature>
<evidence type="ECO:0000256" key="14">
    <source>
        <dbReference type="ARBA" id="ARBA00023136"/>
    </source>
</evidence>
<dbReference type="EMBL" id="CAJFCV020000001">
    <property type="protein sequence ID" value="CAG9085999.1"/>
    <property type="molecule type" value="Genomic_DNA"/>
</dbReference>
<proteinExistence type="inferred from homology"/>
<dbReference type="GO" id="GO:0051028">
    <property type="term" value="P:mRNA transport"/>
    <property type="evidence" value="ECO:0007669"/>
    <property type="project" value="UniProtKB-KW"/>
</dbReference>
<feature type="region of interest" description="Disordered" evidence="21">
    <location>
        <begin position="183"/>
        <end position="315"/>
    </location>
</feature>
<evidence type="ECO:0000313" key="24">
    <source>
        <dbReference type="Proteomes" id="UP000095284"/>
    </source>
</evidence>
<dbReference type="InterPro" id="IPR001876">
    <property type="entry name" value="Znf_RanBP2"/>
</dbReference>
<feature type="compositionally biased region" description="Low complexity" evidence="21">
    <location>
        <begin position="262"/>
        <end position="271"/>
    </location>
</feature>
<evidence type="ECO:0000256" key="19">
    <source>
        <dbReference type="ARBA" id="ARBA00079437"/>
    </source>
</evidence>
<keyword evidence="6" id="KW-0677">Repeat</keyword>
<comment type="similarity">
    <text evidence="16">Belongs to the NUP153 family.</text>
</comment>